<dbReference type="EMBL" id="KB446573">
    <property type="protein sequence ID" value="EME76884.1"/>
    <property type="molecule type" value="Genomic_DNA"/>
</dbReference>
<gene>
    <name evidence="1" type="ORF">MYCFIDRAFT_180543</name>
</gene>
<name>M2ZCP4_PSEFD</name>
<dbReference type="RefSeq" id="XP_007932529.1">
    <property type="nucleotide sequence ID" value="XM_007934338.1"/>
</dbReference>
<proteinExistence type="predicted"/>
<evidence type="ECO:0000313" key="1">
    <source>
        <dbReference type="EMBL" id="EME76884.1"/>
    </source>
</evidence>
<dbReference type="KEGG" id="pfj:MYCFIDRAFT_180543"/>
<dbReference type="GeneID" id="19334442"/>
<protein>
    <submittedName>
        <fullName evidence="1">Uncharacterized protein</fullName>
    </submittedName>
</protein>
<dbReference type="HOGENOM" id="CLU_1897117_0_0_1"/>
<organism evidence="1 2">
    <name type="scientific">Pseudocercospora fijiensis (strain CIRAD86)</name>
    <name type="common">Black leaf streak disease fungus</name>
    <name type="synonym">Mycosphaerella fijiensis</name>
    <dbReference type="NCBI Taxonomy" id="383855"/>
    <lineage>
        <taxon>Eukaryota</taxon>
        <taxon>Fungi</taxon>
        <taxon>Dikarya</taxon>
        <taxon>Ascomycota</taxon>
        <taxon>Pezizomycotina</taxon>
        <taxon>Dothideomycetes</taxon>
        <taxon>Dothideomycetidae</taxon>
        <taxon>Mycosphaerellales</taxon>
        <taxon>Mycosphaerellaceae</taxon>
        <taxon>Pseudocercospora</taxon>
    </lineage>
</organism>
<dbReference type="VEuPathDB" id="FungiDB:MYCFIDRAFT_180543"/>
<reference evidence="1 2" key="1">
    <citation type="journal article" date="2012" name="PLoS Pathog.">
        <title>Diverse lifestyles and strategies of plant pathogenesis encoded in the genomes of eighteen Dothideomycetes fungi.</title>
        <authorList>
            <person name="Ohm R.A."/>
            <person name="Feau N."/>
            <person name="Henrissat B."/>
            <person name="Schoch C.L."/>
            <person name="Horwitz B.A."/>
            <person name="Barry K.W."/>
            <person name="Condon B.J."/>
            <person name="Copeland A.C."/>
            <person name="Dhillon B."/>
            <person name="Glaser F."/>
            <person name="Hesse C.N."/>
            <person name="Kosti I."/>
            <person name="LaButti K."/>
            <person name="Lindquist E.A."/>
            <person name="Lucas S."/>
            <person name="Salamov A.A."/>
            <person name="Bradshaw R.E."/>
            <person name="Ciuffetti L."/>
            <person name="Hamelin R.C."/>
            <person name="Kema G.H.J."/>
            <person name="Lawrence C."/>
            <person name="Scott J.A."/>
            <person name="Spatafora J.W."/>
            <person name="Turgeon B.G."/>
            <person name="de Wit P.J.G.M."/>
            <person name="Zhong S."/>
            <person name="Goodwin S.B."/>
            <person name="Grigoriev I.V."/>
        </authorList>
    </citation>
    <scope>NUCLEOTIDE SEQUENCE [LARGE SCALE GENOMIC DNA]</scope>
    <source>
        <strain evidence="1 2">CIRAD86</strain>
    </source>
</reference>
<dbReference type="AlphaFoldDB" id="M2ZCP4"/>
<sequence>MTALEKENGLSCHVVMVTAIFEGVGLEIVLAKAACIWSETTVTSPAVITLGYTHVVLDACEACRECDEEAEEKSKSDEKIFRWHRSCHVRTTRYLLICKGGSSDAGSGTSPSSLELERPFQYMKNCSVSHAYAR</sequence>
<dbReference type="Proteomes" id="UP000016932">
    <property type="component" value="Unassembled WGS sequence"/>
</dbReference>
<accession>M2ZCP4</accession>
<evidence type="ECO:0000313" key="2">
    <source>
        <dbReference type="Proteomes" id="UP000016932"/>
    </source>
</evidence>
<keyword evidence="2" id="KW-1185">Reference proteome</keyword>